<dbReference type="InterPro" id="IPR020945">
    <property type="entry name" value="DMSO/NO3_reduct_chaperone"/>
</dbReference>
<keyword evidence="3" id="KW-1185">Reference proteome</keyword>
<dbReference type="InterPro" id="IPR050289">
    <property type="entry name" value="TorD/DmsD_chaperones"/>
</dbReference>
<dbReference type="PANTHER" id="PTHR34227:SF1">
    <property type="entry name" value="DIMETHYL SULFOXIDE REDUCTASE CHAPERONE-RELATED"/>
    <property type="match status" value="1"/>
</dbReference>
<evidence type="ECO:0000313" key="3">
    <source>
        <dbReference type="Proteomes" id="UP000679247"/>
    </source>
</evidence>
<gene>
    <name evidence="2" type="ORF">J1899_19250</name>
</gene>
<dbReference type="PANTHER" id="PTHR34227">
    <property type="entry name" value="CHAPERONE PROTEIN YCDY"/>
    <property type="match status" value="1"/>
</dbReference>
<sequence length="218" mass="25405">MIQTGLMDEDKIEWMNARKYMYQLLIVMFSAPMSQESYSLIKDNVQTNGFPEEISDGDFLKSFFQEEETSAIQKTREDYFRLFVGPESLPCPPWESVYRGKDRALFDYPTFEVRDLYSYFGLEMKKQEGQHDEADDHLIYELEFMSILIDQALEADSPAEQTAALLGQKKMLDEHLKKWIPDFAQDILTNASSLFFQGSANILNSFIQFDSELINELF</sequence>
<dbReference type="EMBL" id="CP071709">
    <property type="protein sequence ID" value="QVY61076.1"/>
    <property type="molecule type" value="Genomic_DNA"/>
</dbReference>
<dbReference type="Pfam" id="PF02613">
    <property type="entry name" value="Nitrate_red_del"/>
    <property type="match status" value="1"/>
</dbReference>
<protein>
    <submittedName>
        <fullName evidence="2">Molecular chaperone TorD family protein</fullName>
    </submittedName>
</protein>
<name>A0ABX8FC98_9BACI</name>
<dbReference type="RefSeq" id="WP_214476011.1">
    <property type="nucleotide sequence ID" value="NZ_CANKUS010000001.1"/>
</dbReference>
<organism evidence="2 3">
    <name type="scientific">Cytobacillus gottheilii</name>
    <dbReference type="NCBI Taxonomy" id="859144"/>
    <lineage>
        <taxon>Bacteria</taxon>
        <taxon>Bacillati</taxon>
        <taxon>Bacillota</taxon>
        <taxon>Bacilli</taxon>
        <taxon>Bacillales</taxon>
        <taxon>Bacillaceae</taxon>
        <taxon>Cytobacillus</taxon>
    </lineage>
</organism>
<evidence type="ECO:0000313" key="2">
    <source>
        <dbReference type="EMBL" id="QVY61076.1"/>
    </source>
</evidence>
<accession>A0ABX8FC98</accession>
<dbReference type="InterPro" id="IPR036411">
    <property type="entry name" value="TorD-like_sf"/>
</dbReference>
<dbReference type="Proteomes" id="UP000679247">
    <property type="component" value="Chromosome"/>
</dbReference>
<evidence type="ECO:0000256" key="1">
    <source>
        <dbReference type="ARBA" id="ARBA00023186"/>
    </source>
</evidence>
<reference evidence="2 3" key="1">
    <citation type="submission" date="2021-03" db="EMBL/GenBank/DDBJ databases">
        <title>The first data on the complete genome of the tetrodotoxin-producing bacterium.</title>
        <authorList>
            <person name="Melnikova D.I."/>
            <person name="Nijland R."/>
            <person name="Magarlamov T.Y."/>
        </authorList>
    </citation>
    <scope>NUCLEOTIDE SEQUENCE [LARGE SCALE GENOMIC DNA]</scope>
    <source>
        <strain evidence="2 3">1839</strain>
    </source>
</reference>
<dbReference type="SUPFAM" id="SSF89155">
    <property type="entry name" value="TorD-like"/>
    <property type="match status" value="1"/>
</dbReference>
<proteinExistence type="predicted"/>
<keyword evidence="1" id="KW-0143">Chaperone</keyword>
<dbReference type="Gene3D" id="1.10.3480.10">
    <property type="entry name" value="TorD-like"/>
    <property type="match status" value="1"/>
</dbReference>